<evidence type="ECO:0000313" key="2">
    <source>
        <dbReference type="EMBL" id="GIJ63092.1"/>
    </source>
</evidence>
<dbReference type="EMBL" id="BOPG01000088">
    <property type="protein sequence ID" value="GIJ63092.1"/>
    <property type="molecule type" value="Genomic_DNA"/>
</dbReference>
<dbReference type="InterPro" id="IPR045794">
    <property type="entry name" value="Trypco1"/>
</dbReference>
<evidence type="ECO:0000259" key="1">
    <source>
        <dbReference type="Pfam" id="PF19493"/>
    </source>
</evidence>
<dbReference type="RefSeq" id="WP_204009131.1">
    <property type="nucleotide sequence ID" value="NZ_BOPG01000088.1"/>
</dbReference>
<sequence length="113" mass="12051">MDRLLVMAVEDDQEGVAVFEVDDNIASDLELASGDGTTARARMSLEQALSQVRPALAKVTELVRHVSPSEAEIGFGLKIGGESGVIIAKGTTEVNFTIRLLWKRAEPDAVNAA</sequence>
<accession>A0A8J3ZFD4</accession>
<reference evidence="2" key="1">
    <citation type="submission" date="2021-01" db="EMBL/GenBank/DDBJ databases">
        <title>Whole genome shotgun sequence of Virgisporangium aurantiacum NBRC 16421.</title>
        <authorList>
            <person name="Komaki H."/>
            <person name="Tamura T."/>
        </authorList>
    </citation>
    <scope>NUCLEOTIDE SEQUENCE</scope>
    <source>
        <strain evidence="2">NBRC 16421</strain>
    </source>
</reference>
<gene>
    <name evidence="2" type="ORF">Vau01_106080</name>
</gene>
<comment type="caution">
    <text evidence="2">The sequence shown here is derived from an EMBL/GenBank/DDBJ whole genome shotgun (WGS) entry which is preliminary data.</text>
</comment>
<dbReference type="Pfam" id="PF19493">
    <property type="entry name" value="Trypco1"/>
    <property type="match status" value="1"/>
</dbReference>
<feature type="domain" description="Trypsin-co-occurring" evidence="1">
    <location>
        <begin position="11"/>
        <end position="104"/>
    </location>
</feature>
<proteinExistence type="predicted"/>
<keyword evidence="3" id="KW-1185">Reference proteome</keyword>
<evidence type="ECO:0000313" key="3">
    <source>
        <dbReference type="Proteomes" id="UP000612585"/>
    </source>
</evidence>
<dbReference type="NCBIfam" id="NF041216">
    <property type="entry name" value="CU044_2847_fam"/>
    <property type="match status" value="1"/>
</dbReference>
<protein>
    <recommendedName>
        <fullName evidence="1">Trypsin-co-occurring domain-containing protein</fullName>
    </recommendedName>
</protein>
<dbReference type="AlphaFoldDB" id="A0A8J3ZFD4"/>
<organism evidence="2 3">
    <name type="scientific">Virgisporangium aurantiacum</name>
    <dbReference type="NCBI Taxonomy" id="175570"/>
    <lineage>
        <taxon>Bacteria</taxon>
        <taxon>Bacillati</taxon>
        <taxon>Actinomycetota</taxon>
        <taxon>Actinomycetes</taxon>
        <taxon>Micromonosporales</taxon>
        <taxon>Micromonosporaceae</taxon>
        <taxon>Virgisporangium</taxon>
    </lineage>
</organism>
<name>A0A8J3ZFD4_9ACTN</name>
<dbReference type="Proteomes" id="UP000612585">
    <property type="component" value="Unassembled WGS sequence"/>
</dbReference>